<feature type="binding site" evidence="18">
    <location>
        <position position="602"/>
    </location>
    <ligand>
        <name>ATP</name>
        <dbReference type="ChEBI" id="CHEBI:30616"/>
    </ligand>
</feature>
<dbReference type="OrthoDB" id="2017114at2759"/>
<protein>
    <recommendedName>
        <fullName evidence="2">non-specific serine/threonine protein kinase</fullName>
        <ecNumber evidence="2">2.7.11.1</ecNumber>
    </recommendedName>
</protein>
<evidence type="ECO:0000313" key="22">
    <source>
        <dbReference type="EMBL" id="PON51018.1"/>
    </source>
</evidence>
<evidence type="ECO:0000313" key="23">
    <source>
        <dbReference type="Proteomes" id="UP000237000"/>
    </source>
</evidence>
<dbReference type="InterPro" id="IPR011009">
    <property type="entry name" value="Kinase-like_dom_sf"/>
</dbReference>
<sequence>MTIKETMLRHFHFAVLVVYSLVIVAHSQDQSGFISLDCGLPENSSYTEPTTEINYISDAAYINSGLSKSISPQYKNNIQQQGINLRSFPDGIRNCYTVNTKKGTKYLIRATFLYGNYDAKNEMPEFDIHLGANFWDTVKIEGASIPASTEVIHFPLRNYVRVCLVNTGSGTPFISALELRPLKNTTYVVEFGSLALVNRVDVGSTTNRLYRYPADVFDRTWGYYGDEKWTALTTSLTVDQSSHIDFQPPPAIMSTAATPINASAPLEFELESKIASIGFYLYLHFAELQQLKPNESRAFDVKENGRNLYKHVVPDYLTSNTIYSTAPITGELNYTISISKAENSTLPPILNAVEVYRLVDLSLPETDQDDVGAMMNIKSTYGVKRNWDGDPCLPVNYTWAGLNCSFDDSNPPRITSLNLSSSGLTGEISTYISDLTMLESLDLSNNTLTGPVPSSLSQLSNLRVLNLGRNKLTGSVPEGLTERSKDGSLSLSVEENQDLCESSPCRKKKTNIVVPIAASLGGLVILLAIAAALLLGLKNKKKQGVNVNADTNFGNDSFESKKRQFTYSEVVKITNNFERILGKGGFGTVYHGFIDDIQVAVKMLSSSSVQGFQQFQAEVKLLMRVYHGNLTSLVGYCNEGTNLALIYEYMANGSLDSHLSGNIGAKLLSWEGRLQIALDAAQGLEYLHSGCKPPIVHRDVKTANILLTENFQAKLADFGLSKFFPTDGGSHVSTMAAGTPGYLDPEYYLTSRLIEKSDVYSFGVVLLELITGRPPISRLHENERIHISQWAGFMLANGDVKSIVDPKLQGDFEINSVWKAVEIAMACVASTATRRPNMSQVVIELKECLASEIARKNQSRVTDSTDSYEMLSLSVTTELSPLAR</sequence>
<dbReference type="AlphaFoldDB" id="A0A2P5BQD5"/>
<dbReference type="PROSITE" id="PS00108">
    <property type="entry name" value="PROTEIN_KINASE_ST"/>
    <property type="match status" value="1"/>
</dbReference>
<evidence type="ECO:0000256" key="20">
    <source>
        <dbReference type="SAM" id="SignalP"/>
    </source>
</evidence>
<comment type="caution">
    <text evidence="22">The sequence shown here is derived from an EMBL/GenBank/DDBJ whole genome shotgun (WGS) entry which is preliminary data.</text>
</comment>
<keyword evidence="12 18" id="KW-0067">ATP-binding</keyword>
<dbReference type="Proteomes" id="UP000237000">
    <property type="component" value="Unassembled WGS sequence"/>
</dbReference>
<keyword evidence="9" id="KW-0677">Repeat</keyword>
<evidence type="ECO:0000256" key="14">
    <source>
        <dbReference type="ARBA" id="ARBA00023136"/>
    </source>
</evidence>
<evidence type="ECO:0000256" key="12">
    <source>
        <dbReference type="ARBA" id="ARBA00022840"/>
    </source>
</evidence>
<dbReference type="Gene3D" id="3.30.200.20">
    <property type="entry name" value="Phosphorylase Kinase, domain 1"/>
    <property type="match status" value="1"/>
</dbReference>
<dbReference type="PROSITE" id="PS50011">
    <property type="entry name" value="PROTEIN_KINASE_DOM"/>
    <property type="match status" value="1"/>
</dbReference>
<keyword evidence="7 19" id="KW-0812">Transmembrane</keyword>
<keyword evidence="8 20" id="KW-0732">Signal</keyword>
<dbReference type="EMBL" id="JXTC01000479">
    <property type="protein sequence ID" value="PON51018.1"/>
    <property type="molecule type" value="Genomic_DNA"/>
</dbReference>
<evidence type="ECO:0000256" key="11">
    <source>
        <dbReference type="ARBA" id="ARBA00022777"/>
    </source>
</evidence>
<evidence type="ECO:0000256" key="18">
    <source>
        <dbReference type="PROSITE-ProRule" id="PRU10141"/>
    </source>
</evidence>
<feature type="transmembrane region" description="Helical" evidence="19">
    <location>
        <begin position="512"/>
        <end position="535"/>
    </location>
</feature>
<dbReference type="Gene3D" id="3.80.10.10">
    <property type="entry name" value="Ribonuclease Inhibitor"/>
    <property type="match status" value="1"/>
</dbReference>
<dbReference type="FunFam" id="3.80.10.10:FF:000129">
    <property type="entry name" value="Leucine-rich repeat receptor-like kinase"/>
    <property type="match status" value="1"/>
</dbReference>
<dbReference type="FunFam" id="1.10.510.10:FF:000146">
    <property type="entry name" value="LRR receptor-like serine/threonine-protein kinase IOS1"/>
    <property type="match status" value="1"/>
</dbReference>
<gene>
    <name evidence="22" type="ORF">TorRG33x02_312500</name>
</gene>
<dbReference type="InterPro" id="IPR000719">
    <property type="entry name" value="Prot_kinase_dom"/>
</dbReference>
<dbReference type="InterPro" id="IPR017441">
    <property type="entry name" value="Protein_kinase_ATP_BS"/>
</dbReference>
<dbReference type="InterPro" id="IPR032675">
    <property type="entry name" value="LRR_dom_sf"/>
</dbReference>
<evidence type="ECO:0000259" key="21">
    <source>
        <dbReference type="PROSITE" id="PS50011"/>
    </source>
</evidence>
<dbReference type="PROSITE" id="PS00107">
    <property type="entry name" value="PROTEIN_KINASE_ATP"/>
    <property type="match status" value="1"/>
</dbReference>
<dbReference type="InterPro" id="IPR024788">
    <property type="entry name" value="Malectin-like_Carb-bd_dom"/>
</dbReference>
<evidence type="ECO:0000256" key="19">
    <source>
        <dbReference type="SAM" id="Phobius"/>
    </source>
</evidence>
<evidence type="ECO:0000256" key="16">
    <source>
        <dbReference type="ARBA" id="ARBA00047899"/>
    </source>
</evidence>
<comment type="catalytic activity">
    <reaction evidence="16">
        <text>L-threonyl-[protein] + ATP = O-phospho-L-threonyl-[protein] + ADP + H(+)</text>
        <dbReference type="Rhea" id="RHEA:46608"/>
        <dbReference type="Rhea" id="RHEA-COMP:11060"/>
        <dbReference type="Rhea" id="RHEA-COMP:11605"/>
        <dbReference type="ChEBI" id="CHEBI:15378"/>
        <dbReference type="ChEBI" id="CHEBI:30013"/>
        <dbReference type="ChEBI" id="CHEBI:30616"/>
        <dbReference type="ChEBI" id="CHEBI:61977"/>
        <dbReference type="ChEBI" id="CHEBI:456216"/>
        <dbReference type="EC" id="2.7.11.1"/>
    </reaction>
</comment>
<dbReference type="InterPro" id="IPR001245">
    <property type="entry name" value="Ser-Thr/Tyr_kinase_cat_dom"/>
</dbReference>
<evidence type="ECO:0000256" key="17">
    <source>
        <dbReference type="ARBA" id="ARBA00048679"/>
    </source>
</evidence>
<dbReference type="STRING" id="63057.A0A2P5BQD5"/>
<dbReference type="PANTHER" id="PTHR45631:SF202">
    <property type="entry name" value="SENESCENCE-INDUCED RECEPTOR-LIKE SERINE_THREONINE-PROTEIN KINASE"/>
    <property type="match status" value="1"/>
</dbReference>
<evidence type="ECO:0000256" key="4">
    <source>
        <dbReference type="ARBA" id="ARBA00022553"/>
    </source>
</evidence>
<dbReference type="Pfam" id="PF12819">
    <property type="entry name" value="Malectin_like"/>
    <property type="match status" value="1"/>
</dbReference>
<dbReference type="SUPFAM" id="SSF56112">
    <property type="entry name" value="Protein kinase-like (PK-like)"/>
    <property type="match status" value="1"/>
</dbReference>
<dbReference type="Pfam" id="PF07714">
    <property type="entry name" value="PK_Tyr_Ser-Thr"/>
    <property type="match status" value="1"/>
</dbReference>
<feature type="signal peptide" evidence="20">
    <location>
        <begin position="1"/>
        <end position="27"/>
    </location>
</feature>
<evidence type="ECO:0000256" key="3">
    <source>
        <dbReference type="ARBA" id="ARBA00022527"/>
    </source>
</evidence>
<evidence type="ECO:0000256" key="1">
    <source>
        <dbReference type="ARBA" id="ARBA00004167"/>
    </source>
</evidence>
<accession>A0A2P5BQD5</accession>
<keyword evidence="14 19" id="KW-0472">Membrane</keyword>
<evidence type="ECO:0000256" key="8">
    <source>
        <dbReference type="ARBA" id="ARBA00022729"/>
    </source>
</evidence>
<keyword evidence="11 22" id="KW-0418">Kinase</keyword>
<dbReference type="Gene3D" id="1.10.510.10">
    <property type="entry name" value="Transferase(Phosphotransferase) domain 1"/>
    <property type="match status" value="1"/>
</dbReference>
<evidence type="ECO:0000256" key="7">
    <source>
        <dbReference type="ARBA" id="ARBA00022692"/>
    </source>
</evidence>
<evidence type="ECO:0000256" key="6">
    <source>
        <dbReference type="ARBA" id="ARBA00022679"/>
    </source>
</evidence>
<evidence type="ECO:0000256" key="2">
    <source>
        <dbReference type="ARBA" id="ARBA00012513"/>
    </source>
</evidence>
<feature type="domain" description="Protein kinase" evidence="21">
    <location>
        <begin position="575"/>
        <end position="849"/>
    </location>
</feature>
<keyword evidence="13 19" id="KW-1133">Transmembrane helix</keyword>
<evidence type="ECO:0000256" key="10">
    <source>
        <dbReference type="ARBA" id="ARBA00022741"/>
    </source>
</evidence>
<dbReference type="GO" id="GO:0016020">
    <property type="term" value="C:membrane"/>
    <property type="evidence" value="ECO:0007669"/>
    <property type="project" value="UniProtKB-SubCell"/>
</dbReference>
<evidence type="ECO:0000256" key="9">
    <source>
        <dbReference type="ARBA" id="ARBA00022737"/>
    </source>
</evidence>
<comment type="subcellular location">
    <subcellularLocation>
        <location evidence="1">Membrane</location>
        <topology evidence="1">Single-pass membrane protein</topology>
    </subcellularLocation>
</comment>
<dbReference type="PANTHER" id="PTHR45631">
    <property type="entry name" value="OS07G0107800 PROTEIN-RELATED"/>
    <property type="match status" value="1"/>
</dbReference>
<dbReference type="SUPFAM" id="SSF52058">
    <property type="entry name" value="L domain-like"/>
    <property type="match status" value="1"/>
</dbReference>
<keyword evidence="3" id="KW-0723">Serine/threonine-protein kinase</keyword>
<feature type="chain" id="PRO_5015132064" description="non-specific serine/threonine protein kinase" evidence="20">
    <location>
        <begin position="28"/>
        <end position="884"/>
    </location>
</feature>
<proteinExistence type="predicted"/>
<dbReference type="GO" id="GO:0005524">
    <property type="term" value="F:ATP binding"/>
    <property type="evidence" value="ECO:0007669"/>
    <property type="project" value="UniProtKB-UniRule"/>
</dbReference>
<dbReference type="InParanoid" id="A0A2P5BQD5"/>
<dbReference type="SMART" id="SM00220">
    <property type="entry name" value="S_TKc"/>
    <property type="match status" value="1"/>
</dbReference>
<keyword evidence="6" id="KW-0808">Transferase</keyword>
<dbReference type="FunCoup" id="A0A2P5BQD5">
    <property type="interactions" value="127"/>
</dbReference>
<organism evidence="22 23">
    <name type="scientific">Trema orientale</name>
    <name type="common">Charcoal tree</name>
    <name type="synonym">Celtis orientalis</name>
    <dbReference type="NCBI Taxonomy" id="63057"/>
    <lineage>
        <taxon>Eukaryota</taxon>
        <taxon>Viridiplantae</taxon>
        <taxon>Streptophyta</taxon>
        <taxon>Embryophyta</taxon>
        <taxon>Tracheophyta</taxon>
        <taxon>Spermatophyta</taxon>
        <taxon>Magnoliopsida</taxon>
        <taxon>eudicotyledons</taxon>
        <taxon>Gunneridae</taxon>
        <taxon>Pentapetalae</taxon>
        <taxon>rosids</taxon>
        <taxon>fabids</taxon>
        <taxon>Rosales</taxon>
        <taxon>Cannabaceae</taxon>
        <taxon>Trema</taxon>
    </lineage>
</organism>
<dbReference type="InterPro" id="IPR001611">
    <property type="entry name" value="Leu-rich_rpt"/>
</dbReference>
<dbReference type="PRINTS" id="PR00019">
    <property type="entry name" value="LEURICHRPT"/>
</dbReference>
<dbReference type="EC" id="2.7.11.1" evidence="2"/>
<dbReference type="CDD" id="cd14066">
    <property type="entry name" value="STKc_IRAK"/>
    <property type="match status" value="1"/>
</dbReference>
<keyword evidence="5" id="KW-0433">Leucine-rich repeat</keyword>
<keyword evidence="23" id="KW-1185">Reference proteome</keyword>
<reference evidence="23" key="1">
    <citation type="submission" date="2016-06" db="EMBL/GenBank/DDBJ databases">
        <title>Parallel loss of symbiosis genes in relatives of nitrogen-fixing non-legume Parasponia.</title>
        <authorList>
            <person name="Van Velzen R."/>
            <person name="Holmer R."/>
            <person name="Bu F."/>
            <person name="Rutten L."/>
            <person name="Van Zeijl A."/>
            <person name="Liu W."/>
            <person name="Santuari L."/>
            <person name="Cao Q."/>
            <person name="Sharma T."/>
            <person name="Shen D."/>
            <person name="Roswanjaya Y."/>
            <person name="Wardhani T."/>
            <person name="Kalhor M.S."/>
            <person name="Jansen J."/>
            <person name="Van den Hoogen J."/>
            <person name="Gungor B."/>
            <person name="Hartog M."/>
            <person name="Hontelez J."/>
            <person name="Verver J."/>
            <person name="Yang W.-C."/>
            <person name="Schijlen E."/>
            <person name="Repin R."/>
            <person name="Schilthuizen M."/>
            <person name="Schranz E."/>
            <person name="Heidstra R."/>
            <person name="Miyata K."/>
            <person name="Fedorova E."/>
            <person name="Kohlen W."/>
            <person name="Bisseling T."/>
            <person name="Smit S."/>
            <person name="Geurts R."/>
        </authorList>
    </citation>
    <scope>NUCLEOTIDE SEQUENCE [LARGE SCALE GENOMIC DNA]</scope>
    <source>
        <strain evidence="23">cv. RG33-2</strain>
    </source>
</reference>
<dbReference type="GO" id="GO:0004674">
    <property type="term" value="F:protein serine/threonine kinase activity"/>
    <property type="evidence" value="ECO:0007669"/>
    <property type="project" value="UniProtKB-KW"/>
</dbReference>
<keyword evidence="15" id="KW-0675">Receptor</keyword>
<name>A0A2P5BQD5_TREOI</name>
<comment type="catalytic activity">
    <reaction evidence="17">
        <text>L-seryl-[protein] + ATP = O-phospho-L-seryl-[protein] + ADP + H(+)</text>
        <dbReference type="Rhea" id="RHEA:17989"/>
        <dbReference type="Rhea" id="RHEA-COMP:9863"/>
        <dbReference type="Rhea" id="RHEA-COMP:11604"/>
        <dbReference type="ChEBI" id="CHEBI:15378"/>
        <dbReference type="ChEBI" id="CHEBI:29999"/>
        <dbReference type="ChEBI" id="CHEBI:30616"/>
        <dbReference type="ChEBI" id="CHEBI:83421"/>
        <dbReference type="ChEBI" id="CHEBI:456216"/>
        <dbReference type="EC" id="2.7.11.1"/>
    </reaction>
</comment>
<dbReference type="Pfam" id="PF13855">
    <property type="entry name" value="LRR_8"/>
    <property type="match status" value="1"/>
</dbReference>
<keyword evidence="10 18" id="KW-0547">Nucleotide-binding</keyword>
<keyword evidence="4" id="KW-0597">Phosphoprotein</keyword>
<evidence type="ECO:0000256" key="15">
    <source>
        <dbReference type="ARBA" id="ARBA00023170"/>
    </source>
</evidence>
<evidence type="ECO:0000256" key="13">
    <source>
        <dbReference type="ARBA" id="ARBA00022989"/>
    </source>
</evidence>
<evidence type="ECO:0000256" key="5">
    <source>
        <dbReference type="ARBA" id="ARBA00022614"/>
    </source>
</evidence>
<dbReference type="FunFam" id="3.30.200.20:FF:000394">
    <property type="entry name" value="Leucine-rich repeat receptor-like protein kinase"/>
    <property type="match status" value="1"/>
</dbReference>
<dbReference type="InterPro" id="IPR008271">
    <property type="entry name" value="Ser/Thr_kinase_AS"/>
</dbReference>